<sequence>MLPKDLFDKSLYKCQLLPGKGYGIVATSKIAKGTCILSEAPLVQMPRDAVSVDQSQATKYLLWVSIAAQIDACKPDYRRAFLELWDSFPEERNEVGIALTNALPLGPSSSTCGVFLQASRFNHSCHPNTQKTWNDSTGKLNFHVCRDIKKGEEITISYLKKREGYRIRQTSLKDNYRFRCLCSLCSLPVTERELSDTRLKEIQRLEKEVTSPMAHLLNPLDNHHKSHKLLSLMINEGILDRSLSDAYYDAFRTLVTHGDLARAKVCVDRALDIRRTVEGNDSAMVKTLEQLSNYPYTHLDYKQTEKWKSNIEDAPRGFPAVDFDLWLWRRDKPRELQFADLRCTSTFPCFNDLPGKHEASTKFFEATDAFNCRPKKYWVFLGDILDVDEGDGTDLKVTVEDKNWKNVSVLLHTSEFDDTFECSMVKEGHTIAILFPVKDESMDGLPGIVVGKLDVFKILPIELEELLYLSDRIRFYTSHVEGKRRCHGCSKESDKLRVCKGCRCFRYCDESCQRREHEPDCKLLRQANFRGLFRLEHNLENYSRLIPGAPNRECVVS</sequence>
<gene>
    <name evidence="1" type="ORF">LCI18_003711</name>
</gene>
<dbReference type="Proteomes" id="UP000830768">
    <property type="component" value="Chromosome 3"/>
</dbReference>
<accession>A0ACD3YV56</accession>
<proteinExistence type="predicted"/>
<protein>
    <submittedName>
        <fullName evidence="1">Uncharacterized protein</fullName>
    </submittedName>
</protein>
<reference evidence="1" key="1">
    <citation type="submission" date="2021-11" db="EMBL/GenBank/DDBJ databases">
        <title>Fusarium solani-melongenae Genome sequencing and assembly.</title>
        <authorList>
            <person name="Xie S."/>
            <person name="Huang L."/>
            <person name="Zhang X."/>
        </authorList>
    </citation>
    <scope>NUCLEOTIDE SEQUENCE</scope>
    <source>
        <strain evidence="1">CRI 24-3</strain>
    </source>
</reference>
<keyword evidence="2" id="KW-1185">Reference proteome</keyword>
<name>A0ACD3YV56_FUSSC</name>
<dbReference type="EMBL" id="CP090032">
    <property type="protein sequence ID" value="UPK92776.1"/>
    <property type="molecule type" value="Genomic_DNA"/>
</dbReference>
<organism evidence="1 2">
    <name type="scientific">Fusarium solani subsp. cucurbitae</name>
    <name type="common">Neocosmosporum cucurbitae</name>
    <dbReference type="NCBI Taxonomy" id="2747967"/>
    <lineage>
        <taxon>Eukaryota</taxon>
        <taxon>Fungi</taxon>
        <taxon>Dikarya</taxon>
        <taxon>Ascomycota</taxon>
        <taxon>Pezizomycotina</taxon>
        <taxon>Sordariomycetes</taxon>
        <taxon>Hypocreomycetidae</taxon>
        <taxon>Hypocreales</taxon>
        <taxon>Nectriaceae</taxon>
        <taxon>Fusarium</taxon>
        <taxon>Fusarium solani species complex</taxon>
    </lineage>
</organism>
<evidence type="ECO:0000313" key="1">
    <source>
        <dbReference type="EMBL" id="UPK92776.1"/>
    </source>
</evidence>
<evidence type="ECO:0000313" key="2">
    <source>
        <dbReference type="Proteomes" id="UP000830768"/>
    </source>
</evidence>